<proteinExistence type="predicted"/>
<gene>
    <name evidence="1" type="ORF">CPLU01_07122</name>
</gene>
<accession>A0A8H6NFK9</accession>
<dbReference type="EMBL" id="WIGO01000089">
    <property type="protein sequence ID" value="KAF6830795.1"/>
    <property type="molecule type" value="Genomic_DNA"/>
</dbReference>
<protein>
    <submittedName>
        <fullName evidence="1">Uncharacterized protein</fullName>
    </submittedName>
</protein>
<name>A0A8H6NFK9_9PEZI</name>
<keyword evidence="2" id="KW-1185">Reference proteome</keyword>
<reference evidence="1" key="1">
    <citation type="journal article" date="2020" name="Phytopathology">
        <title>Genome Sequence Resources of Colletotrichum truncatum, C. plurivorum, C. musicola, and C. sojae: Four Species Pathogenic to Soybean (Glycine max).</title>
        <authorList>
            <person name="Rogerio F."/>
            <person name="Boufleur T.R."/>
            <person name="Ciampi-Guillardi M."/>
            <person name="Sukno S.A."/>
            <person name="Thon M.R."/>
            <person name="Massola Junior N.S."/>
            <person name="Baroncelli R."/>
        </authorList>
    </citation>
    <scope>NUCLEOTIDE SEQUENCE</scope>
    <source>
        <strain evidence="1">LFN00145</strain>
    </source>
</reference>
<dbReference type="AlphaFoldDB" id="A0A8H6NFK9"/>
<evidence type="ECO:0000313" key="1">
    <source>
        <dbReference type="EMBL" id="KAF6830795.1"/>
    </source>
</evidence>
<evidence type="ECO:0000313" key="2">
    <source>
        <dbReference type="Proteomes" id="UP000654918"/>
    </source>
</evidence>
<sequence length="134" mass="14748">MKGLPPHNDQTVINAPAAMVPRLDALGHACASASTWHALPRYPTPSLVAHRRAVPRAPRPAACLRMYPGEARRVYHLAACFVPETERPRNSPPTKHLGWLALPATMSTVHETFTFKQLRYGSQQLGIIATSPPR</sequence>
<dbReference type="Proteomes" id="UP000654918">
    <property type="component" value="Unassembled WGS sequence"/>
</dbReference>
<comment type="caution">
    <text evidence="1">The sequence shown here is derived from an EMBL/GenBank/DDBJ whole genome shotgun (WGS) entry which is preliminary data.</text>
</comment>
<organism evidence="1 2">
    <name type="scientific">Colletotrichum plurivorum</name>
    <dbReference type="NCBI Taxonomy" id="2175906"/>
    <lineage>
        <taxon>Eukaryota</taxon>
        <taxon>Fungi</taxon>
        <taxon>Dikarya</taxon>
        <taxon>Ascomycota</taxon>
        <taxon>Pezizomycotina</taxon>
        <taxon>Sordariomycetes</taxon>
        <taxon>Hypocreomycetidae</taxon>
        <taxon>Glomerellales</taxon>
        <taxon>Glomerellaceae</taxon>
        <taxon>Colletotrichum</taxon>
        <taxon>Colletotrichum orchidearum species complex</taxon>
    </lineage>
</organism>